<name>A0A1D7QG90_9SPHI</name>
<evidence type="ECO:0000313" key="3">
    <source>
        <dbReference type="Proteomes" id="UP000094313"/>
    </source>
</evidence>
<dbReference type="InterPro" id="IPR021215">
    <property type="entry name" value="DUF2752"/>
</dbReference>
<evidence type="ECO:0000256" key="1">
    <source>
        <dbReference type="SAM" id="Phobius"/>
    </source>
</evidence>
<gene>
    <name evidence="2" type="ORF">BFS30_11105</name>
</gene>
<keyword evidence="1" id="KW-0812">Transmembrane</keyword>
<accession>A0A1D7QG90</accession>
<proteinExistence type="predicted"/>
<dbReference type="Pfam" id="PF10825">
    <property type="entry name" value="DUF2752"/>
    <property type="match status" value="1"/>
</dbReference>
<organism evidence="2 3">
    <name type="scientific">Pedobacter steynii</name>
    <dbReference type="NCBI Taxonomy" id="430522"/>
    <lineage>
        <taxon>Bacteria</taxon>
        <taxon>Pseudomonadati</taxon>
        <taxon>Bacteroidota</taxon>
        <taxon>Sphingobacteriia</taxon>
        <taxon>Sphingobacteriales</taxon>
        <taxon>Sphingobacteriaceae</taxon>
        <taxon>Pedobacter</taxon>
    </lineage>
</organism>
<dbReference type="Proteomes" id="UP000094313">
    <property type="component" value="Chromosome"/>
</dbReference>
<evidence type="ECO:0000313" key="2">
    <source>
        <dbReference type="EMBL" id="AOM77667.1"/>
    </source>
</evidence>
<evidence type="ECO:0008006" key="4">
    <source>
        <dbReference type="Google" id="ProtNLM"/>
    </source>
</evidence>
<keyword evidence="1" id="KW-0472">Membrane</keyword>
<protein>
    <recommendedName>
        <fullName evidence="4">DUF2752 domain-containing protein</fullName>
    </recommendedName>
</protein>
<reference evidence="2 3" key="1">
    <citation type="submission" date="2016-08" db="EMBL/GenBank/DDBJ databases">
        <authorList>
            <person name="Seilhamer J.J."/>
        </authorList>
    </citation>
    <scope>NUCLEOTIDE SEQUENCE [LARGE SCALE GENOMIC DNA]</scope>
    <source>
        <strain evidence="2 3">DX4</strain>
    </source>
</reference>
<feature type="transmembrane region" description="Helical" evidence="1">
    <location>
        <begin position="55"/>
        <end position="76"/>
    </location>
</feature>
<sequence length="110" mass="12235">MIYLLSAWSSFLDQADTFFLTCPFKYLTGFDCPGCGFQRAVLALIQGNITESFQLYPPTIPLLITFIVGPVANYTAKGNSDKLIKILFLITGSIVVVNYLFKIFSSHTHS</sequence>
<dbReference type="EMBL" id="CP017141">
    <property type="protein sequence ID" value="AOM77667.1"/>
    <property type="molecule type" value="Genomic_DNA"/>
</dbReference>
<feature type="transmembrane region" description="Helical" evidence="1">
    <location>
        <begin position="83"/>
        <end position="101"/>
    </location>
</feature>
<dbReference type="AlphaFoldDB" id="A0A1D7QG90"/>
<dbReference type="KEGG" id="psty:BFS30_11105"/>
<keyword evidence="1" id="KW-1133">Transmembrane helix</keyword>
<dbReference type="OrthoDB" id="9815897at2"/>
<dbReference type="RefSeq" id="WP_069379355.1">
    <property type="nucleotide sequence ID" value="NZ_CP017141.1"/>
</dbReference>
<keyword evidence="3" id="KW-1185">Reference proteome</keyword>